<reference evidence="10 11" key="1">
    <citation type="submission" date="2018-06" db="EMBL/GenBank/DDBJ databases">
        <authorList>
            <consortium name="Pathogen Informatics"/>
            <person name="Doyle S."/>
        </authorList>
    </citation>
    <scope>NUCLEOTIDE SEQUENCE [LARGE SCALE GENOMIC DNA]</scope>
    <source>
        <strain evidence="10 11">NCTC11179</strain>
    </source>
</reference>
<feature type="transmembrane region" description="Helical" evidence="7">
    <location>
        <begin position="114"/>
        <end position="138"/>
    </location>
</feature>
<dbReference type="InterPro" id="IPR005115">
    <property type="entry name" value="Gly_transporter"/>
</dbReference>
<dbReference type="PANTHER" id="PTHR30506:SF3">
    <property type="entry name" value="UPF0126 INNER MEMBRANE PROTEIN YADS-RELATED"/>
    <property type="match status" value="1"/>
</dbReference>
<comment type="subcellular location">
    <subcellularLocation>
        <location evidence="1">Cell membrane</location>
        <topology evidence="1">Multi-pass membrane protein</topology>
    </subcellularLocation>
</comment>
<evidence type="ECO:0000256" key="5">
    <source>
        <dbReference type="ARBA" id="ARBA00022989"/>
    </source>
</evidence>
<evidence type="ECO:0000259" key="8">
    <source>
        <dbReference type="Pfam" id="PF03458"/>
    </source>
</evidence>
<evidence type="ECO:0000313" key="11">
    <source>
        <dbReference type="Proteomes" id="UP000255024"/>
    </source>
</evidence>
<keyword evidence="11" id="KW-1185">Reference proteome</keyword>
<feature type="transmembrane region" description="Helical" evidence="7">
    <location>
        <begin position="174"/>
        <end position="191"/>
    </location>
</feature>
<dbReference type="PANTHER" id="PTHR30506">
    <property type="entry name" value="INNER MEMBRANE PROTEIN"/>
    <property type="match status" value="1"/>
</dbReference>
<dbReference type="EMBL" id="CP068108">
    <property type="protein sequence ID" value="QQU01365.1"/>
    <property type="molecule type" value="Genomic_DNA"/>
</dbReference>
<name>A0A378RWG6_MYROD</name>
<feature type="transmembrane region" description="Helical" evidence="7">
    <location>
        <begin position="58"/>
        <end position="79"/>
    </location>
</feature>
<sequence length="206" mass="22938">MFSFFEILDLLGTLAFAISGALAGRERKLDLFGMIILAFATAVGGGTIRDMMIGITPVFWLTDLSYFYVTFFGVFLSLVFYKRFTILRYSLFLFDTIGIAVFTLIGIAKGMSVGLHPVFCIALGTITACFGGVIRDILANQIPIIFKKEIYATACIFGGCVFYLLEHYNVNKEVIYLTTAGSIITLRLFAVRYKWSLPFAQEVGKE</sequence>
<keyword evidence="5 7" id="KW-1133">Transmembrane helix</keyword>
<dbReference type="Pfam" id="PF03458">
    <property type="entry name" value="Gly_transporter"/>
    <property type="match status" value="2"/>
</dbReference>
<reference evidence="9 12" key="2">
    <citation type="submission" date="2021-01" db="EMBL/GenBank/DDBJ databases">
        <title>FDA dAtabase for Regulatory Grade micrObial Sequences (FDA-ARGOS): Supporting development and validation of Infectious Disease Dx tests.</title>
        <authorList>
            <person name="Sproer C."/>
            <person name="Gronow S."/>
            <person name="Severitt S."/>
            <person name="Schroder I."/>
            <person name="Tallon L."/>
            <person name="Sadzewicz L."/>
            <person name="Zhao X."/>
            <person name="Boylan J."/>
            <person name="Ott S."/>
            <person name="Bowen H."/>
            <person name="Vavikolanu K."/>
            <person name="Mehta A."/>
            <person name="Aluvathingal J."/>
            <person name="Nadendla S."/>
            <person name="Lowell S."/>
            <person name="Myers T."/>
            <person name="Yan Y."/>
            <person name="Sichtig H."/>
        </authorList>
    </citation>
    <scope>NUCLEOTIDE SEQUENCE [LARGE SCALE GENOMIC DNA]</scope>
    <source>
        <strain evidence="9 12">FDAARGOS_1131</strain>
    </source>
</reference>
<feature type="domain" description="Glycine transporter" evidence="8">
    <location>
        <begin position="93"/>
        <end position="166"/>
    </location>
</feature>
<feature type="domain" description="Glycine transporter" evidence="8">
    <location>
        <begin position="7"/>
        <end position="81"/>
    </location>
</feature>
<dbReference type="GeneID" id="93527271"/>
<evidence type="ECO:0000313" key="10">
    <source>
        <dbReference type="EMBL" id="STZ27089.1"/>
    </source>
</evidence>
<evidence type="ECO:0000313" key="12">
    <source>
        <dbReference type="Proteomes" id="UP000596202"/>
    </source>
</evidence>
<dbReference type="AlphaFoldDB" id="A0A378RWG6"/>
<accession>A0A378RWG6</accession>
<comment type="similarity">
    <text evidence="2">Belongs to the UPF0126 family.</text>
</comment>
<dbReference type="Proteomes" id="UP000255024">
    <property type="component" value="Unassembled WGS sequence"/>
</dbReference>
<evidence type="ECO:0000256" key="4">
    <source>
        <dbReference type="ARBA" id="ARBA00022692"/>
    </source>
</evidence>
<dbReference type="EMBL" id="UGQL01000001">
    <property type="protein sequence ID" value="STZ27089.1"/>
    <property type="molecule type" value="Genomic_DNA"/>
</dbReference>
<organism evidence="10 11">
    <name type="scientific">Myroides odoratus</name>
    <name type="common">Flavobacterium odoratum</name>
    <dbReference type="NCBI Taxonomy" id="256"/>
    <lineage>
        <taxon>Bacteria</taxon>
        <taxon>Pseudomonadati</taxon>
        <taxon>Bacteroidota</taxon>
        <taxon>Flavobacteriia</taxon>
        <taxon>Flavobacteriales</taxon>
        <taxon>Flavobacteriaceae</taxon>
        <taxon>Myroides</taxon>
    </lineage>
</organism>
<keyword evidence="4 7" id="KW-0812">Transmembrane</keyword>
<evidence type="ECO:0000256" key="1">
    <source>
        <dbReference type="ARBA" id="ARBA00004651"/>
    </source>
</evidence>
<evidence type="ECO:0000313" key="9">
    <source>
        <dbReference type="EMBL" id="QQU01365.1"/>
    </source>
</evidence>
<dbReference type="GO" id="GO:0005886">
    <property type="term" value="C:plasma membrane"/>
    <property type="evidence" value="ECO:0007669"/>
    <property type="project" value="UniProtKB-SubCell"/>
</dbReference>
<keyword evidence="6 7" id="KW-0472">Membrane</keyword>
<feature type="transmembrane region" description="Helical" evidence="7">
    <location>
        <begin position="150"/>
        <end position="168"/>
    </location>
</feature>
<feature type="transmembrane region" description="Helical" evidence="7">
    <location>
        <begin position="6"/>
        <end position="24"/>
    </location>
</feature>
<protein>
    <submittedName>
        <fullName evidence="10">Predicted membrane protein</fullName>
    </submittedName>
    <submittedName>
        <fullName evidence="9">Trimeric intracellular cation channel family protein</fullName>
    </submittedName>
</protein>
<evidence type="ECO:0000256" key="7">
    <source>
        <dbReference type="SAM" id="Phobius"/>
    </source>
</evidence>
<evidence type="ECO:0000256" key="3">
    <source>
        <dbReference type="ARBA" id="ARBA00022475"/>
    </source>
</evidence>
<gene>
    <name evidence="10" type="primary">yadS_1</name>
    <name evidence="9" type="ORF">I6I88_06365</name>
    <name evidence="10" type="ORF">NCTC11179_00619</name>
</gene>
<proteinExistence type="inferred from homology"/>
<keyword evidence="3" id="KW-1003">Cell membrane</keyword>
<dbReference type="Proteomes" id="UP000596202">
    <property type="component" value="Chromosome"/>
</dbReference>
<evidence type="ECO:0000256" key="6">
    <source>
        <dbReference type="ARBA" id="ARBA00023136"/>
    </source>
</evidence>
<feature type="transmembrane region" description="Helical" evidence="7">
    <location>
        <begin position="31"/>
        <end position="52"/>
    </location>
</feature>
<feature type="transmembrane region" description="Helical" evidence="7">
    <location>
        <begin position="86"/>
        <end position="108"/>
    </location>
</feature>
<evidence type="ECO:0000256" key="2">
    <source>
        <dbReference type="ARBA" id="ARBA00008193"/>
    </source>
</evidence>
<dbReference type="OrthoDB" id="9791874at2"/>
<dbReference type="RefSeq" id="WP_002991844.1">
    <property type="nucleotide sequence ID" value="NZ_CP068107.1"/>
</dbReference>